<dbReference type="InterPro" id="IPR002201">
    <property type="entry name" value="Glyco_trans_9"/>
</dbReference>
<gene>
    <name evidence="3" type="ORF">HMF8227_00052</name>
</gene>
<dbReference type="Pfam" id="PF01075">
    <property type="entry name" value="Glyco_transf_9"/>
    <property type="match status" value="1"/>
</dbReference>
<dbReference type="EMBL" id="CP029347">
    <property type="protein sequence ID" value="AWL10560.1"/>
    <property type="molecule type" value="Genomic_DNA"/>
</dbReference>
<accession>A0A2S2DZW2</accession>
<evidence type="ECO:0000313" key="3">
    <source>
        <dbReference type="EMBL" id="AWL10560.1"/>
    </source>
</evidence>
<reference evidence="3 4" key="1">
    <citation type="submission" date="2018-05" db="EMBL/GenBank/DDBJ databases">
        <title>Salinimonas sp. HMF8227 Genome sequencing and assembly.</title>
        <authorList>
            <person name="Kang H."/>
            <person name="Kang J."/>
            <person name="Cha I."/>
            <person name="Kim H."/>
            <person name="Joh K."/>
        </authorList>
    </citation>
    <scope>NUCLEOTIDE SEQUENCE [LARGE SCALE GENOMIC DNA]</scope>
    <source>
        <strain evidence="3 4">HMF8227</strain>
    </source>
</reference>
<keyword evidence="1" id="KW-0328">Glycosyltransferase</keyword>
<name>A0A2S2DZW2_9ALTE</name>
<dbReference type="SUPFAM" id="SSF53756">
    <property type="entry name" value="UDP-Glycosyltransferase/glycogen phosphorylase"/>
    <property type="match status" value="1"/>
</dbReference>
<dbReference type="GO" id="GO:0005829">
    <property type="term" value="C:cytosol"/>
    <property type="evidence" value="ECO:0007669"/>
    <property type="project" value="TreeGrafter"/>
</dbReference>
<evidence type="ECO:0000256" key="2">
    <source>
        <dbReference type="ARBA" id="ARBA00022679"/>
    </source>
</evidence>
<dbReference type="GO" id="GO:0008713">
    <property type="term" value="F:ADP-heptose-lipopolysaccharide heptosyltransferase activity"/>
    <property type="evidence" value="ECO:0007669"/>
    <property type="project" value="TreeGrafter"/>
</dbReference>
<dbReference type="GO" id="GO:0009244">
    <property type="term" value="P:lipopolysaccharide core region biosynthetic process"/>
    <property type="evidence" value="ECO:0007669"/>
    <property type="project" value="TreeGrafter"/>
</dbReference>
<dbReference type="Gene3D" id="3.40.50.2000">
    <property type="entry name" value="Glycogen Phosphorylase B"/>
    <property type="match status" value="2"/>
</dbReference>
<keyword evidence="2" id="KW-0808">Transferase</keyword>
<dbReference type="Proteomes" id="UP000245728">
    <property type="component" value="Chromosome"/>
</dbReference>
<dbReference type="PANTHER" id="PTHR30160">
    <property type="entry name" value="TETRAACYLDISACCHARIDE 4'-KINASE-RELATED"/>
    <property type="match status" value="1"/>
</dbReference>
<dbReference type="AlphaFoldDB" id="A0A2S2DZW2"/>
<evidence type="ECO:0000313" key="4">
    <source>
        <dbReference type="Proteomes" id="UP000245728"/>
    </source>
</evidence>
<sequence length="354" mass="40175">MLAYQIFPKATKVLYMSHLAIGDYIYQRTFLQQVRQKYPQLQLDIWLDDFRPRPKAWSAGRASLLKGWLESESFIDRVYPLAKDEAHRQQLLQMARSNGYDAVFFIATARSSYYAKYARFIADKSYCSGLKPSGVLSPIGYWRFSRLDDCVPDDFDGSSIHRIYGQRFQALTGIKPAIEVAPLTLNGTAVRRVNRAIANWHKPFGTQKSVLVNHLSTTYKRDYSWTKMVDVIEQLAKVHPECLFIINTPPHQKQEVESLTKSLSKERGLACVASSSDGVFELAAMVQAVNAVLTVETAIAHLASVFDKPQVTLMRQQSAHWCPPNASKVLFSSRYINDIPPEKVTDACVKHFFV</sequence>
<organism evidence="3 4">
    <name type="scientific">Saliniradius amylolyticus</name>
    <dbReference type="NCBI Taxonomy" id="2183582"/>
    <lineage>
        <taxon>Bacteria</taxon>
        <taxon>Pseudomonadati</taxon>
        <taxon>Pseudomonadota</taxon>
        <taxon>Gammaproteobacteria</taxon>
        <taxon>Alteromonadales</taxon>
        <taxon>Alteromonadaceae</taxon>
        <taxon>Saliniradius</taxon>
    </lineage>
</organism>
<keyword evidence="4" id="KW-1185">Reference proteome</keyword>
<dbReference type="OrthoDB" id="7051822at2"/>
<protein>
    <submittedName>
        <fullName evidence="3">Uncharacterized protein</fullName>
    </submittedName>
</protein>
<dbReference type="RefSeq" id="WP_109338263.1">
    <property type="nucleotide sequence ID" value="NZ_CP029347.1"/>
</dbReference>
<proteinExistence type="predicted"/>
<evidence type="ECO:0000256" key="1">
    <source>
        <dbReference type="ARBA" id="ARBA00022676"/>
    </source>
</evidence>
<dbReference type="KEGG" id="salh:HMF8227_00052"/>
<dbReference type="InterPro" id="IPR051199">
    <property type="entry name" value="LPS_LOS_Heptosyltrfase"/>
</dbReference>